<proteinExistence type="predicted"/>
<evidence type="ECO:0000313" key="2">
    <source>
        <dbReference type="EnsemblMetazoa" id="CJA11521b.1"/>
    </source>
</evidence>
<dbReference type="AlphaFoldDB" id="A0A8R1HXP4"/>
<accession>A0A8R1HXP4</accession>
<sequence length="255" mass="29170">MVRSGKTPPTQLFKLNAVQKYERACRLVMSAPIVQLARAHMEDRHSCNTLVADQWSQHSDDTIQPLRNPSESTKPAPSTPSPHERIISRQEIAGTESDLCKKLSLIVDLVLDFANDANRLYESADELLKELRTKIRVYIYYLDVEMADVEKLLRFNVDRSTICDERIDWLLHYTKCHVNLVFCEPLQSHFQKEMRRVLNELSEEVCEDLEAGLEMRAKGIIGKRPSAITLSTLAGMRDGMQKASRLLGCMPRQRA</sequence>
<name>A0A8R1HXP4_CAEJA</name>
<organism evidence="2 3">
    <name type="scientific">Caenorhabditis japonica</name>
    <dbReference type="NCBI Taxonomy" id="281687"/>
    <lineage>
        <taxon>Eukaryota</taxon>
        <taxon>Metazoa</taxon>
        <taxon>Ecdysozoa</taxon>
        <taxon>Nematoda</taxon>
        <taxon>Chromadorea</taxon>
        <taxon>Rhabditida</taxon>
        <taxon>Rhabditina</taxon>
        <taxon>Rhabditomorpha</taxon>
        <taxon>Rhabditoidea</taxon>
        <taxon>Rhabditidae</taxon>
        <taxon>Peloderinae</taxon>
        <taxon>Caenorhabditis</taxon>
    </lineage>
</organism>
<reference evidence="2" key="2">
    <citation type="submission" date="2022-06" db="UniProtKB">
        <authorList>
            <consortium name="EnsemblMetazoa"/>
        </authorList>
    </citation>
    <scope>IDENTIFICATION</scope>
    <source>
        <strain evidence="2">DF5081</strain>
    </source>
</reference>
<dbReference type="Proteomes" id="UP000005237">
    <property type="component" value="Unassembled WGS sequence"/>
</dbReference>
<protein>
    <submittedName>
        <fullName evidence="2">Uncharacterized protein</fullName>
    </submittedName>
</protein>
<feature type="compositionally biased region" description="Polar residues" evidence="1">
    <location>
        <begin position="65"/>
        <end position="76"/>
    </location>
</feature>
<keyword evidence="3" id="KW-1185">Reference proteome</keyword>
<evidence type="ECO:0000256" key="1">
    <source>
        <dbReference type="SAM" id="MobiDB-lite"/>
    </source>
</evidence>
<reference evidence="3" key="1">
    <citation type="submission" date="2010-08" db="EMBL/GenBank/DDBJ databases">
        <authorList>
            <consortium name="Caenorhabditis japonica Sequencing Consortium"/>
            <person name="Wilson R.K."/>
        </authorList>
    </citation>
    <scope>NUCLEOTIDE SEQUENCE [LARGE SCALE GENOMIC DNA]</scope>
    <source>
        <strain evidence="3">DF5081</strain>
    </source>
</reference>
<evidence type="ECO:0000313" key="3">
    <source>
        <dbReference type="Proteomes" id="UP000005237"/>
    </source>
</evidence>
<dbReference type="EnsemblMetazoa" id="CJA11521b.1">
    <property type="protein sequence ID" value="CJA11521b.1"/>
    <property type="gene ID" value="WBGene00130725"/>
</dbReference>
<feature type="region of interest" description="Disordered" evidence="1">
    <location>
        <begin position="58"/>
        <end position="84"/>
    </location>
</feature>